<dbReference type="Pfam" id="PF01041">
    <property type="entry name" value="DegT_DnrJ_EryC1"/>
    <property type="match status" value="1"/>
</dbReference>
<proteinExistence type="inferred from homology"/>
<feature type="modified residue" description="N6-(pyridoxal phosphate)lysine" evidence="4">
    <location>
        <position position="184"/>
    </location>
</feature>
<dbReference type="PIRSF" id="PIRSF000390">
    <property type="entry name" value="PLP_StrS"/>
    <property type="match status" value="1"/>
</dbReference>
<organism evidence="6 7">
    <name type="scientific">Candidatus Roizmanbacteria bacterium GW2011_GWA2_35_19</name>
    <dbReference type="NCBI Taxonomy" id="1618478"/>
    <lineage>
        <taxon>Bacteria</taxon>
        <taxon>Candidatus Roizmaniibacteriota</taxon>
    </lineage>
</organism>
<evidence type="ECO:0000256" key="2">
    <source>
        <dbReference type="ARBA" id="ARBA00037999"/>
    </source>
</evidence>
<evidence type="ECO:0000256" key="3">
    <source>
        <dbReference type="PIRSR" id="PIRSR000390-1"/>
    </source>
</evidence>
<evidence type="ECO:0000313" key="6">
    <source>
        <dbReference type="EMBL" id="KKP72073.1"/>
    </source>
</evidence>
<evidence type="ECO:0000256" key="5">
    <source>
        <dbReference type="RuleBase" id="RU004508"/>
    </source>
</evidence>
<keyword evidence="6" id="KW-0032">Aminotransferase</keyword>
<dbReference type="InterPro" id="IPR015424">
    <property type="entry name" value="PyrdxlP-dep_Trfase"/>
</dbReference>
<evidence type="ECO:0000256" key="4">
    <source>
        <dbReference type="PIRSR" id="PIRSR000390-2"/>
    </source>
</evidence>
<dbReference type="CDD" id="cd00616">
    <property type="entry name" value="AHBA_syn"/>
    <property type="match status" value="1"/>
</dbReference>
<evidence type="ECO:0000256" key="1">
    <source>
        <dbReference type="ARBA" id="ARBA00022898"/>
    </source>
</evidence>
<reference evidence="6 7" key="1">
    <citation type="journal article" date="2015" name="Nature">
        <title>rRNA introns, odd ribosomes, and small enigmatic genomes across a large radiation of phyla.</title>
        <authorList>
            <person name="Brown C.T."/>
            <person name="Hug L.A."/>
            <person name="Thomas B.C."/>
            <person name="Sharon I."/>
            <person name="Castelle C.J."/>
            <person name="Singh A."/>
            <person name="Wilkins M.J."/>
            <person name="Williams K.H."/>
            <person name="Banfield J.F."/>
        </authorList>
    </citation>
    <scope>NUCLEOTIDE SEQUENCE [LARGE SCALE GENOMIC DNA]</scope>
</reference>
<dbReference type="SUPFAM" id="SSF53383">
    <property type="entry name" value="PLP-dependent transferases"/>
    <property type="match status" value="1"/>
</dbReference>
<keyword evidence="6" id="KW-0808">Transferase</keyword>
<dbReference type="InterPro" id="IPR015421">
    <property type="entry name" value="PyrdxlP-dep_Trfase_major"/>
</dbReference>
<dbReference type="PANTHER" id="PTHR30244">
    <property type="entry name" value="TRANSAMINASE"/>
    <property type="match status" value="1"/>
</dbReference>
<dbReference type="Gene3D" id="3.40.640.10">
    <property type="entry name" value="Type I PLP-dependent aspartate aminotransferase-like (Major domain)"/>
    <property type="match status" value="1"/>
</dbReference>
<dbReference type="InterPro" id="IPR000653">
    <property type="entry name" value="DegT/StrS_aminotransferase"/>
</dbReference>
<keyword evidence="1 4" id="KW-0663">Pyridoxal phosphate</keyword>
<comment type="similarity">
    <text evidence="2 5">Belongs to the DegT/DnrJ/EryC1 family.</text>
</comment>
<gene>
    <name evidence="6" type="ORF">UR68_C0021G0005</name>
</gene>
<dbReference type="Proteomes" id="UP000034457">
    <property type="component" value="Unassembled WGS sequence"/>
</dbReference>
<name>A0A0G0BRP5_9BACT</name>
<dbReference type="GO" id="GO:0030170">
    <property type="term" value="F:pyridoxal phosphate binding"/>
    <property type="evidence" value="ECO:0007669"/>
    <property type="project" value="TreeGrafter"/>
</dbReference>
<comment type="caution">
    <text evidence="6">The sequence shown here is derived from an EMBL/GenBank/DDBJ whole genome shotgun (WGS) entry which is preliminary data.</text>
</comment>
<dbReference type="STRING" id="1618478.UR68_C0021G0005"/>
<dbReference type="EMBL" id="LBQC01000021">
    <property type="protein sequence ID" value="KKP72073.1"/>
    <property type="molecule type" value="Genomic_DNA"/>
</dbReference>
<protein>
    <submittedName>
        <fullName evidence="6">DegT/DnrJ/EryC1/StrS aminotransferase</fullName>
    </submittedName>
</protein>
<feature type="active site" description="Proton acceptor" evidence="3">
    <location>
        <position position="184"/>
    </location>
</feature>
<dbReference type="GO" id="GO:0008483">
    <property type="term" value="F:transaminase activity"/>
    <property type="evidence" value="ECO:0007669"/>
    <property type="project" value="UniProtKB-KW"/>
</dbReference>
<dbReference type="GO" id="GO:0000271">
    <property type="term" value="P:polysaccharide biosynthetic process"/>
    <property type="evidence" value="ECO:0007669"/>
    <property type="project" value="TreeGrafter"/>
</dbReference>
<evidence type="ECO:0000313" key="7">
    <source>
        <dbReference type="Proteomes" id="UP000034457"/>
    </source>
</evidence>
<accession>A0A0G0BRP5</accession>
<dbReference type="PANTHER" id="PTHR30244:SF9">
    <property type="entry name" value="PROTEIN RV3402C"/>
    <property type="match status" value="1"/>
</dbReference>
<dbReference type="PATRIC" id="fig|1618478.3.peg.755"/>
<sequence>MDSIFVTKSFLPPISEFNKYLDRIWKSSYLTNQGPLLKEFEEKIKKYLDVENFHFVTNGTIALQIALRALDITEGEVITTPFSYVATTSSILWERCTPVFVDIEPNTFCIDANKIEKSITKNTKAIMAVHVFGYPCNVKKINKIATKYNLKVIYDAAHAFGVKYKGKSLLDYGDVSICSFHATKVFHTIEGGCLVAKSKTTSNKIDLIKRFGHYGDEHFSLGINGKASEFQAAMGLCNIKYVDQIIKKRKKIFSFYDKFLKGKFKRPKINKDSEYNYSYYPILFQHENQLLRGVKELNKNNIFPRRYFYPSLNKLPYVESKQSCPVSENIASKILCLPLFTELDINKVRIICDILTKIE</sequence>
<dbReference type="AlphaFoldDB" id="A0A0G0BRP5"/>